<proteinExistence type="inferred from homology"/>
<dbReference type="PANTHER" id="PTHR46532">
    <property type="entry name" value="MALE FERTILITY FACTOR KL5"/>
    <property type="match status" value="1"/>
</dbReference>
<evidence type="ECO:0000313" key="4">
    <source>
        <dbReference type="Proteomes" id="UP000695022"/>
    </source>
</evidence>
<feature type="coiled-coil region" evidence="2">
    <location>
        <begin position="174"/>
        <end position="229"/>
    </location>
</feature>
<dbReference type="InterPro" id="IPR024743">
    <property type="entry name" value="Dynein_HC_stalk"/>
</dbReference>
<evidence type="ECO:0000313" key="5">
    <source>
        <dbReference type="RefSeq" id="XP_014672955.1"/>
    </source>
</evidence>
<evidence type="ECO:0000256" key="2">
    <source>
        <dbReference type="SAM" id="Coils"/>
    </source>
</evidence>
<gene>
    <name evidence="5" type="primary">LOC106813342</name>
</gene>
<feature type="non-terminal residue" evidence="5">
    <location>
        <position position="243"/>
    </location>
</feature>
<dbReference type="PANTHER" id="PTHR46532:SF4">
    <property type="entry name" value="AAA+ ATPASE DOMAIN-CONTAINING PROTEIN"/>
    <property type="match status" value="1"/>
</dbReference>
<dbReference type="Proteomes" id="UP000695022">
    <property type="component" value="Unplaced"/>
</dbReference>
<comment type="similarity">
    <text evidence="1">Belongs to the dynein heavy chain family.</text>
</comment>
<keyword evidence="2" id="KW-0175">Coiled coil</keyword>
<evidence type="ECO:0000259" key="3">
    <source>
        <dbReference type="Pfam" id="PF12777"/>
    </source>
</evidence>
<dbReference type="GeneID" id="106813342"/>
<evidence type="ECO:0000256" key="1">
    <source>
        <dbReference type="ARBA" id="ARBA00008887"/>
    </source>
</evidence>
<name>A0ABM1EL84_PRICU</name>
<sequence>MAKPGYKPGLSKYESQMTGTNCVLEIKDEYILLAEHTEDCRDVHHRQSCQCHVTTICNMRDRAMREAVKSIKKQHLVEVRSMGNPPAMVKLALESVCLLLGENATDWKQIRTVIIRDNFITTIVNFDTNDLTDDIRLKMKQKYLDNPDFNFVNVNRASLACGPLVKWAIAQVNYAEMLNRVDPLRQELKNLERTANTNKLKGEEVNKLISQLEKSIAAYKEEYAMLISQAQAIKTDLANVQGK</sequence>
<keyword evidence="4" id="KW-1185">Reference proteome</keyword>
<accession>A0ABM1EL84</accession>
<dbReference type="InterPro" id="IPR026983">
    <property type="entry name" value="DHC"/>
</dbReference>
<dbReference type="Pfam" id="PF12777">
    <property type="entry name" value="MT"/>
    <property type="match status" value="1"/>
</dbReference>
<dbReference type="Gene3D" id="1.20.920.20">
    <property type="match status" value="1"/>
</dbReference>
<organism evidence="4 5">
    <name type="scientific">Priapulus caudatus</name>
    <name type="common">Priapulid worm</name>
    <dbReference type="NCBI Taxonomy" id="37621"/>
    <lineage>
        <taxon>Eukaryota</taxon>
        <taxon>Metazoa</taxon>
        <taxon>Ecdysozoa</taxon>
        <taxon>Scalidophora</taxon>
        <taxon>Priapulida</taxon>
        <taxon>Priapulimorpha</taxon>
        <taxon>Priapulimorphida</taxon>
        <taxon>Priapulidae</taxon>
        <taxon>Priapulus</taxon>
    </lineage>
</organism>
<protein>
    <submittedName>
        <fullName evidence="5">Dynein heavy chain, cytoplasmic-like</fullName>
    </submittedName>
</protein>
<reference evidence="5" key="1">
    <citation type="submission" date="2025-08" db="UniProtKB">
        <authorList>
            <consortium name="RefSeq"/>
        </authorList>
    </citation>
    <scope>IDENTIFICATION</scope>
</reference>
<feature type="domain" description="Dynein heavy chain coiled coil stalk" evidence="3">
    <location>
        <begin position="62"/>
        <end position="220"/>
    </location>
</feature>
<dbReference type="RefSeq" id="XP_014672955.1">
    <property type="nucleotide sequence ID" value="XM_014817469.1"/>
</dbReference>